<reference evidence="1 2" key="1">
    <citation type="journal article" date="2022" name="DNA Res.">
        <title>Chromosomal-level genome assembly of the orchid tree Bauhinia variegata (Leguminosae; Cercidoideae) supports the allotetraploid origin hypothesis of Bauhinia.</title>
        <authorList>
            <person name="Zhong Y."/>
            <person name="Chen Y."/>
            <person name="Zheng D."/>
            <person name="Pang J."/>
            <person name="Liu Y."/>
            <person name="Luo S."/>
            <person name="Meng S."/>
            <person name="Qian L."/>
            <person name="Wei D."/>
            <person name="Dai S."/>
            <person name="Zhou R."/>
        </authorList>
    </citation>
    <scope>NUCLEOTIDE SEQUENCE [LARGE SCALE GENOMIC DNA]</scope>
    <source>
        <strain evidence="1">BV-YZ2020</strain>
    </source>
</reference>
<evidence type="ECO:0000313" key="2">
    <source>
        <dbReference type="Proteomes" id="UP000828941"/>
    </source>
</evidence>
<name>A0ACB9KHH0_BAUVA</name>
<dbReference type="Proteomes" id="UP000828941">
    <property type="component" value="Chromosome 14"/>
</dbReference>
<organism evidence="1 2">
    <name type="scientific">Bauhinia variegata</name>
    <name type="common">Purple orchid tree</name>
    <name type="synonym">Phanera variegata</name>
    <dbReference type="NCBI Taxonomy" id="167791"/>
    <lineage>
        <taxon>Eukaryota</taxon>
        <taxon>Viridiplantae</taxon>
        <taxon>Streptophyta</taxon>
        <taxon>Embryophyta</taxon>
        <taxon>Tracheophyta</taxon>
        <taxon>Spermatophyta</taxon>
        <taxon>Magnoliopsida</taxon>
        <taxon>eudicotyledons</taxon>
        <taxon>Gunneridae</taxon>
        <taxon>Pentapetalae</taxon>
        <taxon>rosids</taxon>
        <taxon>fabids</taxon>
        <taxon>Fabales</taxon>
        <taxon>Fabaceae</taxon>
        <taxon>Cercidoideae</taxon>
        <taxon>Cercideae</taxon>
        <taxon>Bauhiniinae</taxon>
        <taxon>Bauhinia</taxon>
    </lineage>
</organism>
<accession>A0ACB9KHH0</accession>
<evidence type="ECO:0000313" key="1">
    <source>
        <dbReference type="EMBL" id="KAI4296638.1"/>
    </source>
</evidence>
<proteinExistence type="predicted"/>
<dbReference type="EMBL" id="CM039439">
    <property type="protein sequence ID" value="KAI4296638.1"/>
    <property type="molecule type" value="Genomic_DNA"/>
</dbReference>
<protein>
    <submittedName>
        <fullName evidence="1">Uncharacterized protein</fullName>
    </submittedName>
</protein>
<sequence length="1003" mass="113907">MAVNIIGIVTGVMSCLCAQNSLTESLLQHYKHFRRPKKNLNKLKSSTDELIAWKEDLTVQLELIWLEKGMKPKPGVTLWLENVDKMEGQVNRFITKIEEKAGSSGGFSFSSCFVCSRIKLGELIEEKISEMVELLEGGQFVGDSLAEMVPKKGHIIPTTRLMMHETTMETITRIWEFLCDDSVRKIGVYGMGGVGKTTIMSEINNRLLKDDVLFDCVIWVTVPMEIDLENLQTRIAEKVGVDLSEFQDETARAAVLFEALERRQKFAMVLDGLWEPFSLEKVGIPIPTIENGCKLLITTRLVSVCRGMETDQEVEVKILTENEAWNLFRDKVGDQVLASPNIHRFAQDVAKECMGLPLGIVTMGRALRNVADILEWENALAVLRLSTADIRDMEEMVFSQLRYSFTKLKDDTSRSCFLYCALYPKGHIIDINELIEYWMWEGLLGSMDSISTRKQKGRIILNELRYACLVETATQNGKECVRLHDLIRDMAIKIMSTSPHWIVKAGIGLTNPPDIDEWVEDVQRVSLMRNHLKSIPVSYLPRCPRLTCLLLQYNPFPKNIHSFFDFMPSLKLLDLSHTGIDSLPESLSNLENLRALLLCNCWNLREVPSLAKLSKLMYLDLSCSQNIKELPQGSEHLGNLRRLNISSTEIQCLPSGFVSELTYLEELWACNSNLLKEGREVSTEKATIEEIISSSALSSLEVDFWSFKLYDLYAKSDHWAQLGKFKFVVGLNHPREYLLEERSIAFQGILFHNEPPIIPENTIELKLCDCADITQLTTCLLNVKQLKSCTVINCGRIECIAELAQNDLSKLETMVLKSLVNLQYICRGLVSPSTLISLKCIIVEHCPNLRNLFSSQLLFQLINLEEIRASHCDNMEELIRGDEEANLDSAKIHLPQLHKLRLEFMPKLKCIYDGSIRSSSLRSIEVVSCDALSKLPLDLDENSGILDLASPDLEIKGSAHWWESLKWDKPAAKQNMQDYFVELSITSNESNEDLDFDHEDSKL</sequence>
<keyword evidence="2" id="KW-1185">Reference proteome</keyword>
<gene>
    <name evidence="1" type="ORF">L6164_036582</name>
</gene>
<comment type="caution">
    <text evidence="1">The sequence shown here is derived from an EMBL/GenBank/DDBJ whole genome shotgun (WGS) entry which is preliminary data.</text>
</comment>